<dbReference type="EMBL" id="JAYMYS010000004">
    <property type="protein sequence ID" value="KAK7395957.1"/>
    <property type="molecule type" value="Genomic_DNA"/>
</dbReference>
<name>A0AAN9SMI1_PSOTE</name>
<feature type="compositionally biased region" description="Basic and acidic residues" evidence="1">
    <location>
        <begin position="174"/>
        <end position="195"/>
    </location>
</feature>
<feature type="region of interest" description="Disordered" evidence="1">
    <location>
        <begin position="158"/>
        <end position="208"/>
    </location>
</feature>
<comment type="caution">
    <text evidence="2">The sequence shown here is derived from an EMBL/GenBank/DDBJ whole genome shotgun (WGS) entry which is preliminary data.</text>
</comment>
<accession>A0AAN9SMI1</accession>
<dbReference type="AlphaFoldDB" id="A0AAN9SMI1"/>
<evidence type="ECO:0000313" key="2">
    <source>
        <dbReference type="EMBL" id="KAK7395957.1"/>
    </source>
</evidence>
<proteinExistence type="predicted"/>
<evidence type="ECO:0000256" key="1">
    <source>
        <dbReference type="SAM" id="MobiDB-lite"/>
    </source>
</evidence>
<organism evidence="2 3">
    <name type="scientific">Psophocarpus tetragonolobus</name>
    <name type="common">Winged bean</name>
    <name type="synonym">Dolichos tetragonolobus</name>
    <dbReference type="NCBI Taxonomy" id="3891"/>
    <lineage>
        <taxon>Eukaryota</taxon>
        <taxon>Viridiplantae</taxon>
        <taxon>Streptophyta</taxon>
        <taxon>Embryophyta</taxon>
        <taxon>Tracheophyta</taxon>
        <taxon>Spermatophyta</taxon>
        <taxon>Magnoliopsida</taxon>
        <taxon>eudicotyledons</taxon>
        <taxon>Gunneridae</taxon>
        <taxon>Pentapetalae</taxon>
        <taxon>rosids</taxon>
        <taxon>fabids</taxon>
        <taxon>Fabales</taxon>
        <taxon>Fabaceae</taxon>
        <taxon>Papilionoideae</taxon>
        <taxon>50 kb inversion clade</taxon>
        <taxon>NPAAA clade</taxon>
        <taxon>indigoferoid/millettioid clade</taxon>
        <taxon>Phaseoleae</taxon>
        <taxon>Psophocarpus</taxon>
    </lineage>
</organism>
<protein>
    <submittedName>
        <fullName evidence="2">Uncharacterized protein</fullName>
    </submittedName>
</protein>
<keyword evidence="3" id="KW-1185">Reference proteome</keyword>
<reference evidence="2 3" key="1">
    <citation type="submission" date="2024-01" db="EMBL/GenBank/DDBJ databases">
        <title>The genomes of 5 underutilized Papilionoideae crops provide insights into root nodulation and disease resistanc.</title>
        <authorList>
            <person name="Jiang F."/>
        </authorList>
    </citation>
    <scope>NUCLEOTIDE SEQUENCE [LARGE SCALE GENOMIC DNA]</scope>
    <source>
        <strain evidence="2">DUOXIRENSHENG_FW03</strain>
        <tissue evidence="2">Leaves</tissue>
    </source>
</reference>
<sequence>MGCGISIPDAEDAFPNQRAKGRHRHVIVSPIIDKKKDFENEDDSDMALLHGNNNNNNNNNKDVVVVMKPLGGDKEVKDEGSDGERLKEKRVVERNNKEDEKVFEIGGREKHGSVYEKKCATKNVEDAHDDHDGSFIAGPASPSFREYCNDYACRDRRSSVGDSIDYDSMGSIKKGSEDDSIKKNRPKNEEHEKKERKGKGIRNVMNKGKTRGRRSFLNFVCYNASNESYVEDSVNK</sequence>
<evidence type="ECO:0000313" key="3">
    <source>
        <dbReference type="Proteomes" id="UP001386955"/>
    </source>
</evidence>
<dbReference type="Proteomes" id="UP001386955">
    <property type="component" value="Unassembled WGS sequence"/>
</dbReference>
<gene>
    <name evidence="2" type="ORF">VNO78_16596</name>
</gene>